<name>A0A8H7ELM4_9FUNG</name>
<dbReference type="OrthoDB" id="2271449at2759"/>
<gene>
    <name evidence="1" type="ORF">EC973_006929</name>
</gene>
<accession>A0A8H7ELM4</accession>
<comment type="caution">
    <text evidence="1">The sequence shown here is derived from an EMBL/GenBank/DDBJ whole genome shotgun (WGS) entry which is preliminary data.</text>
</comment>
<evidence type="ECO:0000313" key="1">
    <source>
        <dbReference type="EMBL" id="KAF7720617.1"/>
    </source>
</evidence>
<dbReference type="Proteomes" id="UP000605846">
    <property type="component" value="Unassembled WGS sequence"/>
</dbReference>
<evidence type="ECO:0000313" key="2">
    <source>
        <dbReference type="Proteomes" id="UP000605846"/>
    </source>
</evidence>
<keyword evidence="2" id="KW-1185">Reference proteome</keyword>
<proteinExistence type="predicted"/>
<dbReference type="EMBL" id="JABAYA010000473">
    <property type="protein sequence ID" value="KAF7720617.1"/>
    <property type="molecule type" value="Genomic_DNA"/>
</dbReference>
<organism evidence="1 2">
    <name type="scientific">Apophysomyces ossiformis</name>
    <dbReference type="NCBI Taxonomy" id="679940"/>
    <lineage>
        <taxon>Eukaryota</taxon>
        <taxon>Fungi</taxon>
        <taxon>Fungi incertae sedis</taxon>
        <taxon>Mucoromycota</taxon>
        <taxon>Mucoromycotina</taxon>
        <taxon>Mucoromycetes</taxon>
        <taxon>Mucorales</taxon>
        <taxon>Mucorineae</taxon>
        <taxon>Mucoraceae</taxon>
        <taxon>Apophysomyces</taxon>
    </lineage>
</organism>
<sequence length="526" mass="60117">MSDKIPSCNKEDVEFTIDDDIGLRLPSFFSKTPASRWHLNDYAEEWRNIKARNTNANTIYENYRIDLEKIQKWNAKPRTIGSYVDDLSRHFRIKSNRTTPSGNPVSPASSQMTTNQYIIKSSTIENFTQNNFAQHPSSCSINETQACAETIPQKRKLVEDDLETKKHSKASVSMLEVEETDSPLERYRFLIIEQTLFGHGLDKHPLVPDNLYEQLKITNLPKLPKSRILRDYLRAIVYSSKYGTPEAATEIFAIPTTNEDYDAKVLQFFQRVLYQFSENIHDATMPPNLEHSETTYCHHVLWPLLRIAVKFMDTPEKIKMNFKVGETQLMASPSSNDHNRYYADAIGYLEAAGIEVLLMEASGAFNHTNLSKHVYDHIKGAFGSCTMLTAMLKKYEYADAKLLEDLSVVFLHASGKDKCLRAWVMRPVLGGKHLSFERVLKCEIDPNPSEVNATLNTLKFFWKLKILLEQSVAALAALKESHEQYLIYNDEDETRTSLRDLLRPSPMKPKKNDCVGIAELDPSSSL</sequence>
<reference evidence="1" key="1">
    <citation type="submission" date="2020-01" db="EMBL/GenBank/DDBJ databases">
        <title>Genome Sequencing of Three Apophysomyces-Like Fungal Strains Confirms a Novel Fungal Genus in the Mucoromycota with divergent Burkholderia-like Endosymbiotic Bacteria.</title>
        <authorList>
            <person name="Stajich J.E."/>
            <person name="Macias A.M."/>
            <person name="Carter-House D."/>
            <person name="Lovett B."/>
            <person name="Kasson L.R."/>
            <person name="Berry K."/>
            <person name="Grigoriev I."/>
            <person name="Chang Y."/>
            <person name="Spatafora J."/>
            <person name="Kasson M.T."/>
        </authorList>
    </citation>
    <scope>NUCLEOTIDE SEQUENCE</scope>
    <source>
        <strain evidence="1">NRRL A-21654</strain>
    </source>
</reference>
<protein>
    <submittedName>
        <fullName evidence="1">Uncharacterized protein</fullName>
    </submittedName>
</protein>
<dbReference type="AlphaFoldDB" id="A0A8H7ELM4"/>